<geneLocation type="plasmid" evidence="2">
    <name>pjcm18538 dna</name>
</geneLocation>
<reference evidence="1 2" key="1">
    <citation type="journal article" date="2019" name="Emerg. Microbes Infect.">
        <title>Comprehensive subspecies identification of 175 nontuberculous mycobacteria species based on 7547 genomic profiles.</title>
        <authorList>
            <person name="Matsumoto Y."/>
            <person name="Kinjo T."/>
            <person name="Motooka D."/>
            <person name="Nabeya D."/>
            <person name="Jung N."/>
            <person name="Uechi K."/>
            <person name="Horii T."/>
            <person name="Iida T."/>
            <person name="Fujita J."/>
            <person name="Nakamura S."/>
        </authorList>
    </citation>
    <scope>NUCLEOTIDE SEQUENCE [LARGE SCALE GENOMIC DNA]</scope>
    <source>
        <strain evidence="1 2">JCM 18538</strain>
    </source>
</reference>
<sequence length="160" mass="16788">MREERLASNPGAVADEVGAGYPVVAPSVLARLRARVFSYRYDCELEAGVDPGPGSALQVHGARLSTDAERADLANALRVVLHDAEAGTSLSQGRVPVRGDAVHQAADVIDSVIDRLESPSPARVRGVARLRILLADGRGPLYRSDRGSVAAAMRGVLAAL</sequence>
<dbReference type="KEGG" id="marz:MARA_09720"/>
<evidence type="ECO:0000313" key="1">
    <source>
        <dbReference type="EMBL" id="BBY47504.1"/>
    </source>
</evidence>
<evidence type="ECO:0000313" key="2">
    <source>
        <dbReference type="Proteomes" id="UP000467428"/>
    </source>
</evidence>
<gene>
    <name evidence="1" type="ORF">MARA_09720</name>
</gene>
<accession>A0A7I7RSE2</accession>
<dbReference type="EMBL" id="AP022593">
    <property type="protein sequence ID" value="BBY47504.1"/>
    <property type="molecule type" value="Genomic_DNA"/>
</dbReference>
<protein>
    <submittedName>
        <fullName evidence="1">Uncharacterized protein</fullName>
    </submittedName>
</protein>
<proteinExistence type="predicted"/>
<keyword evidence="2" id="KW-1185">Reference proteome</keyword>
<dbReference type="AlphaFoldDB" id="A0A7I7RSE2"/>
<organism evidence="1 2">
    <name type="scientific">Mycolicibacterium arabiense</name>
    <dbReference type="NCBI Taxonomy" id="1286181"/>
    <lineage>
        <taxon>Bacteria</taxon>
        <taxon>Bacillati</taxon>
        <taxon>Actinomycetota</taxon>
        <taxon>Actinomycetes</taxon>
        <taxon>Mycobacteriales</taxon>
        <taxon>Mycobacteriaceae</taxon>
        <taxon>Mycolicibacterium</taxon>
    </lineage>
</organism>
<name>A0A7I7RSE2_9MYCO</name>
<dbReference type="Proteomes" id="UP000467428">
    <property type="component" value="Chromosome"/>
</dbReference>
<dbReference type="RefSeq" id="WP_264077311.1">
    <property type="nucleotide sequence ID" value="NZ_JACKVD010000021.1"/>
</dbReference>